<keyword evidence="4" id="KW-0131">Cell cycle</keyword>
<dbReference type="PANTHER" id="PTHR19918">
    <property type="entry name" value="CELL DIVISION CYCLE 20 CDC20 FIZZY -RELATED"/>
    <property type="match status" value="1"/>
</dbReference>
<keyword evidence="4" id="KW-0132">Cell division</keyword>
<dbReference type="PANTHER" id="PTHR19918:SF52">
    <property type="entry name" value="PROTEIN CORTEX"/>
    <property type="match status" value="1"/>
</dbReference>
<name>A0A195AX37_9HYME</name>
<dbReference type="InterPro" id="IPR015943">
    <property type="entry name" value="WD40/YVTN_repeat-like_dom_sf"/>
</dbReference>
<organism evidence="4 5">
    <name type="scientific">Atta colombica</name>
    <dbReference type="NCBI Taxonomy" id="520822"/>
    <lineage>
        <taxon>Eukaryota</taxon>
        <taxon>Metazoa</taxon>
        <taxon>Ecdysozoa</taxon>
        <taxon>Arthropoda</taxon>
        <taxon>Hexapoda</taxon>
        <taxon>Insecta</taxon>
        <taxon>Pterygota</taxon>
        <taxon>Neoptera</taxon>
        <taxon>Endopterygota</taxon>
        <taxon>Hymenoptera</taxon>
        <taxon>Apocrita</taxon>
        <taxon>Aculeata</taxon>
        <taxon>Formicoidea</taxon>
        <taxon>Formicidae</taxon>
        <taxon>Myrmicinae</taxon>
        <taxon>Atta</taxon>
    </lineage>
</organism>
<keyword evidence="1" id="KW-0853">WD repeat</keyword>
<dbReference type="InterPro" id="IPR033010">
    <property type="entry name" value="Cdc20/Fizzy"/>
</dbReference>
<reference evidence="4 5" key="1">
    <citation type="submission" date="2015-09" db="EMBL/GenBank/DDBJ databases">
        <title>Atta colombica WGS genome.</title>
        <authorList>
            <person name="Nygaard S."/>
            <person name="Hu H."/>
            <person name="Boomsma J."/>
            <person name="Zhang G."/>
        </authorList>
    </citation>
    <scope>NUCLEOTIDE SEQUENCE [LARGE SCALE GENOMIC DNA]</scope>
    <source>
        <strain evidence="4">Treedump-2</strain>
        <tissue evidence="4">Whole body</tissue>
    </source>
</reference>
<feature type="compositionally biased region" description="Basic and acidic residues" evidence="3">
    <location>
        <begin position="1"/>
        <end position="10"/>
    </location>
</feature>
<dbReference type="GO" id="GO:0010997">
    <property type="term" value="F:anaphase-promoting complex binding"/>
    <property type="evidence" value="ECO:0007669"/>
    <property type="project" value="InterPro"/>
</dbReference>
<dbReference type="Gene3D" id="2.130.10.10">
    <property type="entry name" value="YVTN repeat-like/Quinoprotein amine dehydrogenase"/>
    <property type="match status" value="1"/>
</dbReference>
<protein>
    <submittedName>
        <fullName evidence="4">Cell division cycle protein 20 like protein</fullName>
    </submittedName>
</protein>
<keyword evidence="2" id="KW-0677">Repeat</keyword>
<evidence type="ECO:0000313" key="5">
    <source>
        <dbReference type="Proteomes" id="UP000078540"/>
    </source>
</evidence>
<dbReference type="Pfam" id="PF00400">
    <property type="entry name" value="WD40"/>
    <property type="match status" value="1"/>
</dbReference>
<dbReference type="SMART" id="SM00320">
    <property type="entry name" value="WD40"/>
    <property type="match status" value="4"/>
</dbReference>
<dbReference type="EMBL" id="KQ976725">
    <property type="protein sequence ID" value="KYM76524.1"/>
    <property type="molecule type" value="Genomic_DNA"/>
</dbReference>
<dbReference type="AlphaFoldDB" id="A0A195AX37"/>
<evidence type="ECO:0000256" key="3">
    <source>
        <dbReference type="SAM" id="MobiDB-lite"/>
    </source>
</evidence>
<dbReference type="GO" id="GO:1905786">
    <property type="term" value="P:positive regulation of anaphase-promoting complex-dependent catabolic process"/>
    <property type="evidence" value="ECO:0007669"/>
    <property type="project" value="TreeGrafter"/>
</dbReference>
<feature type="region of interest" description="Disordered" evidence="3">
    <location>
        <begin position="1"/>
        <end position="25"/>
    </location>
</feature>
<evidence type="ECO:0000313" key="4">
    <source>
        <dbReference type="EMBL" id="KYM76524.1"/>
    </source>
</evidence>
<dbReference type="InterPro" id="IPR001680">
    <property type="entry name" value="WD40_rpt"/>
</dbReference>
<dbReference type="InterPro" id="IPR036322">
    <property type="entry name" value="WD40_repeat_dom_sf"/>
</dbReference>
<dbReference type="GO" id="GO:0031145">
    <property type="term" value="P:anaphase-promoting complex-dependent catabolic process"/>
    <property type="evidence" value="ECO:0007669"/>
    <property type="project" value="TreeGrafter"/>
</dbReference>
<evidence type="ECO:0000256" key="1">
    <source>
        <dbReference type="ARBA" id="ARBA00022574"/>
    </source>
</evidence>
<dbReference type="GO" id="GO:0005680">
    <property type="term" value="C:anaphase-promoting complex"/>
    <property type="evidence" value="ECO:0007669"/>
    <property type="project" value="TreeGrafter"/>
</dbReference>
<gene>
    <name evidence="4" type="ORF">ALC53_12967</name>
</gene>
<sequence>MWRTPGDMEQRVGPTNNVGTGDSRGPGPDFCGKGWVVATNTICDLSGIGESTNYHGNHRTVAGWYREVRLMPRDYDARKGLSGPVRSLRRCIIPRKWPLLSTKEAINEDAEQYNAQKFRHPNCMKIKASISKQIYLGDRFLPSRRGYNFDMAHYLLMKEKPTEKTNVIDVCKEILILLKKQVDSLDTTYRRKALRAIMLEQVLIPELDQDKILRFSGLMVRRPRNPPRSEYEKKDGWKCISRKKILIGSAEKMLSVPEDVVSLQGNNNMAMDWSCNNMLAVSNNDRLIVYDNDGEKVSSSVIRCKSITYNNNQITDIKWASDGNKLIMSVLFPENDTSMLVMYDLKKQKILWDVMCKCRLEEKGCVMRCVCWSAYDRQIVTGCAGKISIFDPDTGILLHTRLELTRAEILNLSFSPNYKYLVSTGEDKIVRLFSWSELTPFFNIRFFKPVKAVAWHPQVPDLLCIGGRKNGSLSLWNVNKCAMTAFVRAKFNGRVENLAWNKLSGELVVHWTYKEEDNIYTIVAVLASFNRIVDVLPLDKEIRLCFLKFNAAHEQLST</sequence>
<proteinExistence type="predicted"/>
<dbReference type="STRING" id="520822.A0A195AX37"/>
<dbReference type="SUPFAM" id="SSF50978">
    <property type="entry name" value="WD40 repeat-like"/>
    <property type="match status" value="1"/>
</dbReference>
<keyword evidence="5" id="KW-1185">Reference proteome</keyword>
<dbReference type="GO" id="GO:1990757">
    <property type="term" value="F:ubiquitin ligase activator activity"/>
    <property type="evidence" value="ECO:0007669"/>
    <property type="project" value="TreeGrafter"/>
</dbReference>
<dbReference type="Proteomes" id="UP000078540">
    <property type="component" value="Unassembled WGS sequence"/>
</dbReference>
<accession>A0A195AX37</accession>
<dbReference type="GO" id="GO:0051301">
    <property type="term" value="P:cell division"/>
    <property type="evidence" value="ECO:0007669"/>
    <property type="project" value="UniProtKB-KW"/>
</dbReference>
<evidence type="ECO:0000256" key="2">
    <source>
        <dbReference type="ARBA" id="ARBA00022737"/>
    </source>
</evidence>